<keyword evidence="4" id="KW-1185">Reference proteome</keyword>
<sequence>MTMTSRWEKRSRSVIVRRSNVLVGSQRSWRTLSRSLKRYLAGLIREFLASRLPKAAAMTHTKYYYGIHLVHSMQRTVRLVLASPSTSMLCITFFVRITLAAMVPNTKTHCHSPATILCSPPMEHCGRIVTVCLTIQRQSTLSFGTPSPASKSIARTSASSSA</sequence>
<name>A0A9P5T721_9AGAM</name>
<accession>A0A9P5T721</accession>
<keyword evidence="2" id="KW-0472">Membrane</keyword>
<proteinExistence type="predicted"/>
<keyword evidence="2" id="KW-1133">Transmembrane helix</keyword>
<keyword evidence="2" id="KW-0812">Transmembrane</keyword>
<evidence type="ECO:0000313" key="3">
    <source>
        <dbReference type="EMBL" id="KAF8478085.1"/>
    </source>
</evidence>
<reference evidence="3" key="1">
    <citation type="submission" date="2019-10" db="EMBL/GenBank/DDBJ databases">
        <authorList>
            <consortium name="DOE Joint Genome Institute"/>
            <person name="Kuo A."/>
            <person name="Miyauchi S."/>
            <person name="Kiss E."/>
            <person name="Drula E."/>
            <person name="Kohler A."/>
            <person name="Sanchez-Garcia M."/>
            <person name="Andreopoulos B."/>
            <person name="Barry K.W."/>
            <person name="Bonito G."/>
            <person name="Buee M."/>
            <person name="Carver A."/>
            <person name="Chen C."/>
            <person name="Cichocki N."/>
            <person name="Clum A."/>
            <person name="Culley D."/>
            <person name="Crous P.W."/>
            <person name="Fauchery L."/>
            <person name="Girlanda M."/>
            <person name="Hayes R."/>
            <person name="Keri Z."/>
            <person name="LaButti K."/>
            <person name="Lipzen A."/>
            <person name="Lombard V."/>
            <person name="Magnuson J."/>
            <person name="Maillard F."/>
            <person name="Morin E."/>
            <person name="Murat C."/>
            <person name="Nolan M."/>
            <person name="Ohm R."/>
            <person name="Pangilinan J."/>
            <person name="Pereira M."/>
            <person name="Perotto S."/>
            <person name="Peter M."/>
            <person name="Riley R."/>
            <person name="Sitrit Y."/>
            <person name="Stielow B."/>
            <person name="Szollosi G."/>
            <person name="Zifcakova L."/>
            <person name="Stursova M."/>
            <person name="Spatafora J.W."/>
            <person name="Tedersoo L."/>
            <person name="Vaario L.-M."/>
            <person name="Yamada A."/>
            <person name="Yan M."/>
            <person name="Wang P."/>
            <person name="Xu J."/>
            <person name="Bruns T."/>
            <person name="Baldrian P."/>
            <person name="Vilgalys R."/>
            <person name="Henrissat B."/>
            <person name="Grigoriev I.V."/>
            <person name="Hibbett D."/>
            <person name="Nagy L.G."/>
            <person name="Martin F.M."/>
        </authorList>
    </citation>
    <scope>NUCLEOTIDE SEQUENCE</scope>
    <source>
        <strain evidence="3">Prilba</strain>
    </source>
</reference>
<gene>
    <name evidence="3" type="ORF">DFH94DRAFT_80293</name>
</gene>
<dbReference type="EMBL" id="WHVB01000012">
    <property type="protein sequence ID" value="KAF8478085.1"/>
    <property type="molecule type" value="Genomic_DNA"/>
</dbReference>
<evidence type="ECO:0000256" key="1">
    <source>
        <dbReference type="SAM" id="MobiDB-lite"/>
    </source>
</evidence>
<feature type="region of interest" description="Disordered" evidence="1">
    <location>
        <begin position="141"/>
        <end position="162"/>
    </location>
</feature>
<organism evidence="3 4">
    <name type="scientific">Russula ochroleuca</name>
    <dbReference type="NCBI Taxonomy" id="152965"/>
    <lineage>
        <taxon>Eukaryota</taxon>
        <taxon>Fungi</taxon>
        <taxon>Dikarya</taxon>
        <taxon>Basidiomycota</taxon>
        <taxon>Agaricomycotina</taxon>
        <taxon>Agaricomycetes</taxon>
        <taxon>Russulales</taxon>
        <taxon>Russulaceae</taxon>
        <taxon>Russula</taxon>
    </lineage>
</organism>
<feature type="transmembrane region" description="Helical" evidence="2">
    <location>
        <begin position="79"/>
        <end position="103"/>
    </location>
</feature>
<reference evidence="3" key="2">
    <citation type="journal article" date="2020" name="Nat. Commun.">
        <title>Large-scale genome sequencing of mycorrhizal fungi provides insights into the early evolution of symbiotic traits.</title>
        <authorList>
            <person name="Miyauchi S."/>
            <person name="Kiss E."/>
            <person name="Kuo A."/>
            <person name="Drula E."/>
            <person name="Kohler A."/>
            <person name="Sanchez-Garcia M."/>
            <person name="Morin E."/>
            <person name="Andreopoulos B."/>
            <person name="Barry K.W."/>
            <person name="Bonito G."/>
            <person name="Buee M."/>
            <person name="Carver A."/>
            <person name="Chen C."/>
            <person name="Cichocki N."/>
            <person name="Clum A."/>
            <person name="Culley D."/>
            <person name="Crous P.W."/>
            <person name="Fauchery L."/>
            <person name="Girlanda M."/>
            <person name="Hayes R.D."/>
            <person name="Keri Z."/>
            <person name="LaButti K."/>
            <person name="Lipzen A."/>
            <person name="Lombard V."/>
            <person name="Magnuson J."/>
            <person name="Maillard F."/>
            <person name="Murat C."/>
            <person name="Nolan M."/>
            <person name="Ohm R.A."/>
            <person name="Pangilinan J."/>
            <person name="Pereira M.F."/>
            <person name="Perotto S."/>
            <person name="Peter M."/>
            <person name="Pfister S."/>
            <person name="Riley R."/>
            <person name="Sitrit Y."/>
            <person name="Stielow J.B."/>
            <person name="Szollosi G."/>
            <person name="Zifcakova L."/>
            <person name="Stursova M."/>
            <person name="Spatafora J.W."/>
            <person name="Tedersoo L."/>
            <person name="Vaario L.M."/>
            <person name="Yamada A."/>
            <person name="Yan M."/>
            <person name="Wang P."/>
            <person name="Xu J."/>
            <person name="Bruns T."/>
            <person name="Baldrian P."/>
            <person name="Vilgalys R."/>
            <person name="Dunand C."/>
            <person name="Henrissat B."/>
            <person name="Grigoriev I.V."/>
            <person name="Hibbett D."/>
            <person name="Nagy L.G."/>
            <person name="Martin F.M."/>
        </authorList>
    </citation>
    <scope>NUCLEOTIDE SEQUENCE</scope>
    <source>
        <strain evidence="3">Prilba</strain>
    </source>
</reference>
<evidence type="ECO:0000256" key="2">
    <source>
        <dbReference type="SAM" id="Phobius"/>
    </source>
</evidence>
<feature type="compositionally biased region" description="Low complexity" evidence="1">
    <location>
        <begin position="149"/>
        <end position="162"/>
    </location>
</feature>
<evidence type="ECO:0000313" key="4">
    <source>
        <dbReference type="Proteomes" id="UP000759537"/>
    </source>
</evidence>
<protein>
    <submittedName>
        <fullName evidence="3">Uncharacterized protein</fullName>
    </submittedName>
</protein>
<comment type="caution">
    <text evidence="3">The sequence shown here is derived from an EMBL/GenBank/DDBJ whole genome shotgun (WGS) entry which is preliminary data.</text>
</comment>
<dbReference type="Proteomes" id="UP000759537">
    <property type="component" value="Unassembled WGS sequence"/>
</dbReference>
<dbReference type="AlphaFoldDB" id="A0A9P5T721"/>